<name>A0A5M4B5B7_9FLAO</name>
<dbReference type="Pfam" id="PF20594">
    <property type="entry name" value="DUF6794"/>
    <property type="match status" value="1"/>
</dbReference>
<dbReference type="AlphaFoldDB" id="A0A5M4B5B7"/>
<organism evidence="2 3">
    <name type="scientific">Capnocytophaga felis</name>
    <dbReference type="NCBI Taxonomy" id="2267611"/>
    <lineage>
        <taxon>Bacteria</taxon>
        <taxon>Pseudomonadati</taxon>
        <taxon>Bacteroidota</taxon>
        <taxon>Flavobacteriia</taxon>
        <taxon>Flavobacteriales</taxon>
        <taxon>Flavobacteriaceae</taxon>
        <taxon>Capnocytophaga</taxon>
    </lineage>
</organism>
<dbReference type="Proteomes" id="UP000398217">
    <property type="component" value="Unassembled WGS sequence"/>
</dbReference>
<reference evidence="3" key="1">
    <citation type="journal article" date="2020" name="Int. J. Syst. Evol. Microbiol.">
        <title>Capnocytophaga felis sp. nov. isolated from the feline oral cavity.</title>
        <authorList>
            <person name="Suzuki M."/>
            <person name="Umeda K."/>
            <person name="Kimura M."/>
            <person name="Imaoka K."/>
            <person name="Morikawa S."/>
            <person name="Maeda K."/>
        </authorList>
    </citation>
    <scope>NUCLEOTIDE SEQUENCE [LARGE SCALE GENOMIC DNA]</scope>
    <source>
        <strain evidence="3">KC07070</strain>
    </source>
</reference>
<accession>A0A5M4B5B7</accession>
<proteinExistence type="predicted"/>
<keyword evidence="3" id="KW-1185">Reference proteome</keyword>
<sequence length="118" mass="14141">MKKEIRKIPNTLEECLTLLDKILSNKDKLYLKTLTEDNFLIETHFSLGSGIRNQWLRKENSPLLAYFYEMEISHFDDISSIILISYYRNIIGKPIDLQGQLEYYKAYWEKEKNEKTKK</sequence>
<evidence type="ECO:0000313" key="2">
    <source>
        <dbReference type="EMBL" id="GET44794.1"/>
    </source>
</evidence>
<dbReference type="EMBL" id="BLBC01000003">
    <property type="protein sequence ID" value="GET44794.1"/>
    <property type="molecule type" value="Genomic_DNA"/>
</dbReference>
<evidence type="ECO:0000259" key="1">
    <source>
        <dbReference type="Pfam" id="PF20594"/>
    </source>
</evidence>
<gene>
    <name evidence="2" type="ORF">RCZ01_00960</name>
</gene>
<comment type="caution">
    <text evidence="2">The sequence shown here is derived from an EMBL/GenBank/DDBJ whole genome shotgun (WGS) entry which is preliminary data.</text>
</comment>
<dbReference type="RefSeq" id="WP_155283511.1">
    <property type="nucleotide sequence ID" value="NZ_BLBC01000003.1"/>
</dbReference>
<protein>
    <recommendedName>
        <fullName evidence="1">DUF6794 domain-containing protein</fullName>
    </recommendedName>
</protein>
<dbReference type="InterPro" id="IPR046744">
    <property type="entry name" value="DUF6794"/>
</dbReference>
<dbReference type="OrthoDB" id="983155at2"/>
<evidence type="ECO:0000313" key="3">
    <source>
        <dbReference type="Proteomes" id="UP000398217"/>
    </source>
</evidence>
<feature type="domain" description="DUF6794" evidence="1">
    <location>
        <begin position="8"/>
        <end position="89"/>
    </location>
</feature>